<organism evidence="4 5">
    <name type="scientific">Extremus antarcticus</name>
    <dbReference type="NCBI Taxonomy" id="702011"/>
    <lineage>
        <taxon>Eukaryota</taxon>
        <taxon>Fungi</taxon>
        <taxon>Dikarya</taxon>
        <taxon>Ascomycota</taxon>
        <taxon>Pezizomycotina</taxon>
        <taxon>Dothideomycetes</taxon>
        <taxon>Dothideomycetidae</taxon>
        <taxon>Mycosphaerellales</taxon>
        <taxon>Extremaceae</taxon>
        <taxon>Extremus</taxon>
    </lineage>
</organism>
<evidence type="ECO:0000313" key="4">
    <source>
        <dbReference type="EMBL" id="KAK3053997.1"/>
    </source>
</evidence>
<sequence>MAGPRVYAALVAALLSGYAGAQQMVMYSPGGDDTSVQRIDPIIAPGGISGHVHQVFGAQKLSPTLDYDDLQSSSCTTVGSADFQGNGADHSIYWHPALYMESNDDSGYVRVPTNGHKLYYLDIGTGEKASPFEYPHGFRMIAGDPFARSSTGTNAVLWKCSTGGSYNVGENGAFPSGVSECSDYPYFYGSVEFPHCWNGDDYNPSDPSAHMAYPEGDPRGGSCPSSHPKRLPHLFIENFFNIDEVAGSVKADSFVLAQGDNTGYGMHADFFNGWEDGALPDLLSTCPQPEFGNEDVGTCSNFKPSGSASSCSLPVQYEEDVDKPGKFLPGCNPISDTNPAPQMAIAPLGDSTDTCGEGSSGGGSPSSGSPPASSYPPSPTNSAPVGGSSASAGGSSGLSTLSASAAAPYGSQPAAGSSGAASPSTSAVAPSGSYAAGSTAVYTTFATSTKAYSPSAATSYGSGGKYTHRHHKNGHAQSTWTWTGGW</sequence>
<comment type="caution">
    <text evidence="4">The sequence shown here is derived from an EMBL/GenBank/DDBJ whole genome shotgun (WGS) entry which is preliminary data.</text>
</comment>
<gene>
    <name evidence="4" type="ORF">LTR09_004773</name>
</gene>
<dbReference type="InterPro" id="IPR018535">
    <property type="entry name" value="DUF1996"/>
</dbReference>
<dbReference type="AlphaFoldDB" id="A0AAJ0GDS6"/>
<evidence type="ECO:0000313" key="5">
    <source>
        <dbReference type="Proteomes" id="UP001271007"/>
    </source>
</evidence>
<feature type="compositionally biased region" description="Low complexity" evidence="1">
    <location>
        <begin position="386"/>
        <end position="433"/>
    </location>
</feature>
<proteinExistence type="predicted"/>
<dbReference type="PANTHER" id="PTHR43662:SF12">
    <property type="entry name" value="DUF1996 DOMAIN-CONTAINING PROTEIN-RELATED"/>
    <property type="match status" value="1"/>
</dbReference>
<dbReference type="PANTHER" id="PTHR43662">
    <property type="match status" value="1"/>
</dbReference>
<feature type="domain" description="DUF1996" evidence="3">
    <location>
        <begin position="40"/>
        <end position="274"/>
    </location>
</feature>
<keyword evidence="5" id="KW-1185">Reference proteome</keyword>
<feature type="compositionally biased region" description="Polar residues" evidence="1">
    <location>
        <begin position="475"/>
        <end position="486"/>
    </location>
</feature>
<evidence type="ECO:0000256" key="1">
    <source>
        <dbReference type="SAM" id="MobiDB-lite"/>
    </source>
</evidence>
<dbReference type="Proteomes" id="UP001271007">
    <property type="component" value="Unassembled WGS sequence"/>
</dbReference>
<evidence type="ECO:0000259" key="3">
    <source>
        <dbReference type="Pfam" id="PF09362"/>
    </source>
</evidence>
<evidence type="ECO:0000256" key="2">
    <source>
        <dbReference type="SAM" id="SignalP"/>
    </source>
</evidence>
<keyword evidence="2" id="KW-0732">Signal</keyword>
<dbReference type="Pfam" id="PF09362">
    <property type="entry name" value="DUF1996"/>
    <property type="match status" value="1"/>
</dbReference>
<feature type="signal peptide" evidence="2">
    <location>
        <begin position="1"/>
        <end position="21"/>
    </location>
</feature>
<protein>
    <recommendedName>
        <fullName evidence="3">DUF1996 domain-containing protein</fullName>
    </recommendedName>
</protein>
<name>A0AAJ0GDS6_9PEZI</name>
<feature type="region of interest" description="Disordered" evidence="1">
    <location>
        <begin position="453"/>
        <end position="486"/>
    </location>
</feature>
<accession>A0AAJ0GDS6</accession>
<feature type="region of interest" description="Disordered" evidence="1">
    <location>
        <begin position="324"/>
        <end position="433"/>
    </location>
</feature>
<reference evidence="4" key="1">
    <citation type="submission" date="2023-04" db="EMBL/GenBank/DDBJ databases">
        <title>Black Yeasts Isolated from many extreme environments.</title>
        <authorList>
            <person name="Coleine C."/>
            <person name="Stajich J.E."/>
            <person name="Selbmann L."/>
        </authorList>
    </citation>
    <scope>NUCLEOTIDE SEQUENCE</scope>
    <source>
        <strain evidence="4">CCFEE 5312</strain>
    </source>
</reference>
<feature type="chain" id="PRO_5042611459" description="DUF1996 domain-containing protein" evidence="2">
    <location>
        <begin position="22"/>
        <end position="486"/>
    </location>
</feature>
<dbReference type="EMBL" id="JAWDJX010000013">
    <property type="protein sequence ID" value="KAK3053997.1"/>
    <property type="molecule type" value="Genomic_DNA"/>
</dbReference>